<dbReference type="Proteomes" id="UP000721861">
    <property type="component" value="Unassembled WGS sequence"/>
</dbReference>
<dbReference type="PANTHER" id="PTHR35145:SF1">
    <property type="entry name" value="CYTOPLASMIC PROTEIN"/>
    <property type="match status" value="1"/>
</dbReference>
<organism evidence="1 2">
    <name type="scientific">Carboxylicivirga mesophila</name>
    <dbReference type="NCBI Taxonomy" id="1166478"/>
    <lineage>
        <taxon>Bacteria</taxon>
        <taxon>Pseudomonadati</taxon>
        <taxon>Bacteroidota</taxon>
        <taxon>Bacteroidia</taxon>
        <taxon>Marinilabiliales</taxon>
        <taxon>Marinilabiliaceae</taxon>
        <taxon>Carboxylicivirga</taxon>
    </lineage>
</organism>
<dbReference type="PANTHER" id="PTHR35145">
    <property type="entry name" value="CYTOPLASMIC PROTEIN-RELATED"/>
    <property type="match status" value="1"/>
</dbReference>
<gene>
    <name evidence="1" type="ORF">KEM09_19885</name>
</gene>
<dbReference type="EMBL" id="JAGUCN010000032">
    <property type="protein sequence ID" value="MBS2213680.1"/>
    <property type="molecule type" value="Genomic_DNA"/>
</dbReference>
<proteinExistence type="predicted"/>
<keyword evidence="1" id="KW-0238">DNA-binding</keyword>
<name>A0ABS5KFB1_9BACT</name>
<accession>A0ABS5KFB1</accession>
<comment type="caution">
    <text evidence="1">The sequence shown here is derived from an EMBL/GenBank/DDBJ whole genome shotgun (WGS) entry which is preliminary data.</text>
</comment>
<reference evidence="1 2" key="1">
    <citation type="journal article" date="2014" name="Int. J. Syst. Evol. Microbiol.">
        <title>Carboxylicivirga gen. nov. in the family Marinilabiliaceae with two novel species, Carboxylicivirga mesophila sp. nov. and Carboxylicivirga taeanensis sp. nov., and reclassification of Cytophaga fermentans as Saccharicrinis fermentans gen. nov., comb. nov.</title>
        <authorList>
            <person name="Yang S.H."/>
            <person name="Seo H.S."/>
            <person name="Woo J.H."/>
            <person name="Oh H.M."/>
            <person name="Jang H."/>
            <person name="Lee J.H."/>
            <person name="Kim S.J."/>
            <person name="Kwon K.K."/>
        </authorList>
    </citation>
    <scope>NUCLEOTIDE SEQUENCE [LARGE SCALE GENOMIC DNA]</scope>
    <source>
        <strain evidence="1 2">JCM 18290</strain>
    </source>
</reference>
<dbReference type="SUPFAM" id="SSF142906">
    <property type="entry name" value="YjbR-like"/>
    <property type="match status" value="1"/>
</dbReference>
<dbReference type="GO" id="GO:0003677">
    <property type="term" value="F:DNA binding"/>
    <property type="evidence" value="ECO:0007669"/>
    <property type="project" value="UniProtKB-KW"/>
</dbReference>
<keyword evidence="2" id="KW-1185">Reference proteome</keyword>
<dbReference type="InterPro" id="IPR007351">
    <property type="entry name" value="YjbR"/>
</dbReference>
<dbReference type="InterPro" id="IPR058532">
    <property type="entry name" value="YjbR/MT2646/Rv2570-like"/>
</dbReference>
<dbReference type="InterPro" id="IPR038056">
    <property type="entry name" value="YjbR-like_sf"/>
</dbReference>
<evidence type="ECO:0000313" key="2">
    <source>
        <dbReference type="Proteomes" id="UP000721861"/>
    </source>
</evidence>
<sequence length="116" mass="13597">MNIEEFRDYCLAKPAVSETFPFDEVTLVFKVAGKMFALTSLDKEFSMNLKCDPERAIELREEYPAIQPGYHMNKKHWNTVYGDGSIKDDLLRELIDHSYELIVKSLTKKVREEYNL</sequence>
<dbReference type="Gene3D" id="3.90.1150.30">
    <property type="match status" value="1"/>
</dbReference>
<dbReference type="RefSeq" id="WP_212231202.1">
    <property type="nucleotide sequence ID" value="NZ_JAGUCN010000032.1"/>
</dbReference>
<protein>
    <submittedName>
        <fullName evidence="1">MmcQ/YjbR family DNA-binding protein</fullName>
    </submittedName>
</protein>
<evidence type="ECO:0000313" key="1">
    <source>
        <dbReference type="EMBL" id="MBS2213680.1"/>
    </source>
</evidence>
<dbReference type="Pfam" id="PF04237">
    <property type="entry name" value="YjbR"/>
    <property type="match status" value="1"/>
</dbReference>